<accession>A0A426J4U6</accession>
<dbReference type="Proteomes" id="UP000256817">
    <property type="component" value="Unassembled WGS sequence"/>
</dbReference>
<gene>
    <name evidence="1" type="ORF">DMB85_011430</name>
</gene>
<dbReference type="EMBL" id="QHJW02000023">
    <property type="protein sequence ID" value="RRO08285.1"/>
    <property type="molecule type" value="Genomic_DNA"/>
</dbReference>
<reference evidence="1" key="1">
    <citation type="submission" date="2018-11" db="EMBL/GenBank/DDBJ databases">
        <title>Draft genome sequences of proposed Pectobacterium aquaticum sp. nov. isolated in France from fresh water.</title>
        <authorList>
            <person name="Pedron J."/>
            <person name="Barny M.A."/>
        </authorList>
    </citation>
    <scope>NUCLEOTIDE SEQUENCE [LARGE SCALE GENOMIC DNA]</scope>
    <source>
        <strain evidence="1">A35-S23-M15</strain>
    </source>
</reference>
<dbReference type="RefSeq" id="WP_116227394.1">
    <property type="nucleotide sequence ID" value="NZ_QHJU02000076.1"/>
</dbReference>
<comment type="caution">
    <text evidence="1">The sequence shown here is derived from an EMBL/GenBank/DDBJ whole genome shotgun (WGS) entry which is preliminary data.</text>
</comment>
<evidence type="ECO:0000313" key="2">
    <source>
        <dbReference type="Proteomes" id="UP000256817"/>
    </source>
</evidence>
<proteinExistence type="predicted"/>
<keyword evidence="2" id="KW-1185">Reference proteome</keyword>
<evidence type="ECO:0000313" key="1">
    <source>
        <dbReference type="EMBL" id="RRO08285.1"/>
    </source>
</evidence>
<protein>
    <submittedName>
        <fullName evidence="1">Uncharacterized protein</fullName>
    </submittedName>
</protein>
<sequence>MMKVKWIKINSQLSITEMAERLMTDSFTEDKGKGFIFDKYRPNYFHGRFIEKIITEDKISNLYGDLTPVERIEYRTTNFTVDKQFSPVVSIDNPPRTLKPFAQSLVKNLGLGISVEEIEVDPFSWYTHLCKRLTLRIILLEVSQIQVAEFALAKMQISSTNDLKKYFTDELSNKKLRLDRLTCSIHSAEYIGKIKLFRNGMAQIDARAGKNLSELLFESLMEIKP</sequence>
<organism evidence="1 2">
    <name type="scientific">Pectobacterium aquaticum</name>
    <dbReference type="NCBI Taxonomy" id="2204145"/>
    <lineage>
        <taxon>Bacteria</taxon>
        <taxon>Pseudomonadati</taxon>
        <taxon>Pseudomonadota</taxon>
        <taxon>Gammaproteobacteria</taxon>
        <taxon>Enterobacterales</taxon>
        <taxon>Pectobacteriaceae</taxon>
        <taxon>Pectobacterium</taxon>
    </lineage>
</organism>
<name>A0A426J4U6_9GAMM</name>